<organism evidence="1 2">
    <name type="scientific">Stephania cephalantha</name>
    <dbReference type="NCBI Taxonomy" id="152367"/>
    <lineage>
        <taxon>Eukaryota</taxon>
        <taxon>Viridiplantae</taxon>
        <taxon>Streptophyta</taxon>
        <taxon>Embryophyta</taxon>
        <taxon>Tracheophyta</taxon>
        <taxon>Spermatophyta</taxon>
        <taxon>Magnoliopsida</taxon>
        <taxon>Ranunculales</taxon>
        <taxon>Menispermaceae</taxon>
        <taxon>Menispermoideae</taxon>
        <taxon>Cissampelideae</taxon>
        <taxon>Stephania</taxon>
    </lineage>
</organism>
<proteinExistence type="predicted"/>
<dbReference type="EMBL" id="JBBNAG010000004">
    <property type="protein sequence ID" value="KAK9139509.1"/>
    <property type="molecule type" value="Genomic_DNA"/>
</dbReference>
<evidence type="ECO:0000313" key="1">
    <source>
        <dbReference type="EMBL" id="KAK9139509.1"/>
    </source>
</evidence>
<comment type="caution">
    <text evidence="1">The sequence shown here is derived from an EMBL/GenBank/DDBJ whole genome shotgun (WGS) entry which is preliminary data.</text>
</comment>
<reference evidence="1 2" key="1">
    <citation type="submission" date="2024-01" db="EMBL/GenBank/DDBJ databases">
        <title>Genome assemblies of Stephania.</title>
        <authorList>
            <person name="Yang L."/>
        </authorList>
    </citation>
    <scope>NUCLEOTIDE SEQUENCE [LARGE SCALE GENOMIC DNA]</scope>
    <source>
        <strain evidence="1">JXDWG</strain>
        <tissue evidence="1">Leaf</tissue>
    </source>
</reference>
<evidence type="ECO:0000313" key="2">
    <source>
        <dbReference type="Proteomes" id="UP001419268"/>
    </source>
</evidence>
<keyword evidence="2" id="KW-1185">Reference proteome</keyword>
<gene>
    <name evidence="1" type="ORF">Scep_009190</name>
</gene>
<accession>A0AAP0PE16</accession>
<sequence length="78" mass="9328">MHIQEDISWCMLFADILVDETKDEVNRKLELWRNTLESKGFKLSRTKTEYVHCEFRNTIHRDDEVVKLGKVRGDNSCR</sequence>
<evidence type="ECO:0008006" key="3">
    <source>
        <dbReference type="Google" id="ProtNLM"/>
    </source>
</evidence>
<name>A0AAP0PE16_9MAGN</name>
<protein>
    <recommendedName>
        <fullName evidence="3">Reverse transcriptase domain-containing protein</fullName>
    </recommendedName>
</protein>
<dbReference type="AlphaFoldDB" id="A0AAP0PE16"/>
<dbReference type="Proteomes" id="UP001419268">
    <property type="component" value="Unassembled WGS sequence"/>
</dbReference>